<dbReference type="Pfam" id="PF01156">
    <property type="entry name" value="IU_nuc_hydro"/>
    <property type="match status" value="1"/>
</dbReference>
<evidence type="ECO:0000313" key="4">
    <source>
        <dbReference type="EMBL" id="NUY97107.1"/>
    </source>
</evidence>
<sequence length="313" mass="33354">MRTLIIDTDIGVDDAFALAYAARTQRLLGITTVFGNVAVGQAVKNARLFCQKMAIEADVYRGCSRPLAQRTSAPATLHGEDGLGDAFDNPFSDAAPSAVQFIIDSVRAHPQQITLVAIGPLTNIASAINQAPDIIPLVKELVIMGGAFGTGGHSGNVTPFSEFNIWKDPHAADQVLTSALKVVVIPLDVTHQVLITGDDVQRLNQPVLSAICRPYLAYSLAKEGFAGMALHDTLALAWLSLPAAFTLTESPLRVITEGIACGQTVRKLSALASRHDPFDGLPSQRIALAVDAGAVRSHFFQTLTLLHSNQRSK</sequence>
<evidence type="ECO:0000313" key="7">
    <source>
        <dbReference type="Proteomes" id="UP000566985"/>
    </source>
</evidence>
<protein>
    <submittedName>
        <fullName evidence="4">Nucleoside hydrolase</fullName>
    </submittedName>
</protein>
<dbReference type="PANTHER" id="PTHR12304">
    <property type="entry name" value="INOSINE-URIDINE PREFERRING NUCLEOSIDE HYDROLASE"/>
    <property type="match status" value="1"/>
</dbReference>
<evidence type="ECO:0000256" key="1">
    <source>
        <dbReference type="ARBA" id="ARBA00022801"/>
    </source>
</evidence>
<evidence type="ECO:0000313" key="5">
    <source>
        <dbReference type="EMBL" id="VXB16718.1"/>
    </source>
</evidence>
<dbReference type="EMBL" id="JABWPM010000011">
    <property type="protein sequence ID" value="NUY97107.1"/>
    <property type="molecule type" value="Genomic_DNA"/>
</dbReference>
<proteinExistence type="predicted"/>
<comment type="caution">
    <text evidence="4">The sequence shown here is derived from an EMBL/GenBank/DDBJ whole genome shotgun (WGS) entry which is preliminary data.</text>
</comment>
<evidence type="ECO:0000259" key="3">
    <source>
        <dbReference type="Pfam" id="PF01156"/>
    </source>
</evidence>
<gene>
    <name evidence="4" type="ORF">HU668_11650</name>
    <name evidence="5" type="ORF">PANT111_120149</name>
</gene>
<dbReference type="EMBL" id="CABWMH010000004">
    <property type="protein sequence ID" value="VXB16718.1"/>
    <property type="molecule type" value="Genomic_DNA"/>
</dbReference>
<dbReference type="InterPro" id="IPR023186">
    <property type="entry name" value="IUNH"/>
</dbReference>
<dbReference type="InterPro" id="IPR036452">
    <property type="entry name" value="Ribo_hydro-like"/>
</dbReference>
<dbReference type="GO" id="GO:0005829">
    <property type="term" value="C:cytosol"/>
    <property type="evidence" value="ECO:0007669"/>
    <property type="project" value="TreeGrafter"/>
</dbReference>
<dbReference type="CDD" id="cd02650">
    <property type="entry name" value="nuc_hydro_CaPnhB"/>
    <property type="match status" value="1"/>
</dbReference>
<reference evidence="4 7" key="2">
    <citation type="submission" date="2020-05" db="EMBL/GenBank/DDBJ databases">
        <title>Whole Genome Sequences of Enterobacteriales Associated with the International Space Station.</title>
        <authorList>
            <person name="Bharadwaj A."/>
            <person name="Daudu R."/>
            <person name="Singh N."/>
            <person name="Wood J."/>
            <person name="Debieu M."/>
            <person name="Mason C."/>
            <person name="Wang C."/>
            <person name="Venkateswaran K."/>
        </authorList>
    </citation>
    <scope>NUCLEOTIDE SEQUENCE [LARGE SCALE GENOMIC DNA]</scope>
    <source>
        <strain evidence="4 7">IF5SW-B1</strain>
    </source>
</reference>
<keyword evidence="1 4" id="KW-0378">Hydrolase</keyword>
<keyword evidence="2" id="KW-0326">Glycosidase</keyword>
<dbReference type="Proteomes" id="UP000433737">
    <property type="component" value="Unassembled WGS sequence"/>
</dbReference>
<dbReference type="Proteomes" id="UP000566985">
    <property type="component" value="Unassembled WGS sequence"/>
</dbReference>
<name>A0A653NIG1_9GAMM</name>
<organism evidence="4 7">
    <name type="scientific">Pantoea brenneri</name>
    <dbReference type="NCBI Taxonomy" id="472694"/>
    <lineage>
        <taxon>Bacteria</taxon>
        <taxon>Pseudomonadati</taxon>
        <taxon>Pseudomonadota</taxon>
        <taxon>Gammaproteobacteria</taxon>
        <taxon>Enterobacterales</taxon>
        <taxon>Erwiniaceae</taxon>
        <taxon>Pantoea</taxon>
    </lineage>
</organism>
<dbReference type="AlphaFoldDB" id="A0A653NIG1"/>
<evidence type="ECO:0000256" key="2">
    <source>
        <dbReference type="ARBA" id="ARBA00023295"/>
    </source>
</evidence>
<reference evidence="5 6" key="1">
    <citation type="submission" date="2019-10" db="EMBL/GenBank/DDBJ databases">
        <authorList>
            <person name="Karimi E."/>
        </authorList>
    </citation>
    <scope>NUCLEOTIDE SEQUENCE [LARGE SCALE GENOMIC DNA]</scope>
    <source>
        <strain evidence="5">Pantoea sp. 111</strain>
    </source>
</reference>
<dbReference type="RefSeq" id="WP_069729078.1">
    <property type="nucleotide sequence ID" value="NZ_JABWPE010000010.1"/>
</dbReference>
<dbReference type="GeneID" id="57345748"/>
<dbReference type="GO" id="GO:0006152">
    <property type="term" value="P:purine nucleoside catabolic process"/>
    <property type="evidence" value="ECO:0007669"/>
    <property type="project" value="TreeGrafter"/>
</dbReference>
<accession>A0A653NIG1</accession>
<dbReference type="Gene3D" id="3.90.245.10">
    <property type="entry name" value="Ribonucleoside hydrolase-like"/>
    <property type="match status" value="1"/>
</dbReference>
<dbReference type="SUPFAM" id="SSF53590">
    <property type="entry name" value="Nucleoside hydrolase"/>
    <property type="match status" value="1"/>
</dbReference>
<dbReference type="PANTHER" id="PTHR12304:SF4">
    <property type="entry name" value="URIDINE NUCLEOSIDASE"/>
    <property type="match status" value="1"/>
</dbReference>
<feature type="domain" description="Inosine/uridine-preferring nucleoside hydrolase" evidence="3">
    <location>
        <begin position="4"/>
        <end position="295"/>
    </location>
</feature>
<evidence type="ECO:0000313" key="6">
    <source>
        <dbReference type="Proteomes" id="UP000433737"/>
    </source>
</evidence>
<dbReference type="GO" id="GO:0008477">
    <property type="term" value="F:purine nucleosidase activity"/>
    <property type="evidence" value="ECO:0007669"/>
    <property type="project" value="TreeGrafter"/>
</dbReference>
<dbReference type="InterPro" id="IPR001910">
    <property type="entry name" value="Inosine/uridine_hydrolase_dom"/>
</dbReference>